<dbReference type="EMBL" id="JADEVO010000059">
    <property type="protein sequence ID" value="MBN3968578.1"/>
    <property type="molecule type" value="Genomic_DNA"/>
</dbReference>
<dbReference type="Proteomes" id="UP000772591">
    <property type="component" value="Unassembled WGS sequence"/>
</dbReference>
<feature type="region of interest" description="Disordered" evidence="1">
    <location>
        <begin position="181"/>
        <end position="247"/>
    </location>
</feature>
<gene>
    <name evidence="2" type="ORF">IMW75_25320</name>
</gene>
<keyword evidence="3" id="KW-1185">Reference proteome</keyword>
<organism evidence="2 3">
    <name type="scientific">Pseudomonas gregormendelii</name>
    <dbReference type="NCBI Taxonomy" id="1628277"/>
    <lineage>
        <taxon>Bacteria</taxon>
        <taxon>Pseudomonadati</taxon>
        <taxon>Pseudomonadota</taxon>
        <taxon>Gammaproteobacteria</taxon>
        <taxon>Pseudomonadales</taxon>
        <taxon>Pseudomonadaceae</taxon>
        <taxon>Pseudomonas</taxon>
    </lineage>
</organism>
<feature type="compositionally biased region" description="Pro residues" evidence="1">
    <location>
        <begin position="186"/>
        <end position="200"/>
    </location>
</feature>
<evidence type="ECO:0000256" key="1">
    <source>
        <dbReference type="SAM" id="MobiDB-lite"/>
    </source>
</evidence>
<proteinExistence type="predicted"/>
<name>A0ABS3AN21_9PSED</name>
<feature type="compositionally biased region" description="Pro residues" evidence="1">
    <location>
        <begin position="229"/>
        <end position="247"/>
    </location>
</feature>
<dbReference type="RefSeq" id="WP_205894137.1">
    <property type="nucleotide sequence ID" value="NZ_JADEVO010000059.1"/>
</dbReference>
<comment type="caution">
    <text evidence="2">The sequence shown here is derived from an EMBL/GenBank/DDBJ whole genome shotgun (WGS) entry which is preliminary data.</text>
</comment>
<feature type="compositionally biased region" description="Low complexity" evidence="1">
    <location>
        <begin position="201"/>
        <end position="215"/>
    </location>
</feature>
<sequence>MLTPIRALRTLGRLITRGVLLVLLCSAFGVQADQVIGRFNSAAGPFSHMETPAGQAYLSLHERKMQVQLPDDWRESTVETTMELDGDTAVVMSYRTAQCDSQTALIVISGKTVWGPYRLGGCDDVLAFQRSEDGKSFVAMRMDDRRSEAWTYSSKDKNFRGPMKVDLPGLLQGLSKARPAVAAAPAPAPRPPVAAKPAPVPTTAATPVATARTKPSAPPAPNPKVTVPAPVPKPAPKPPAKVPIPSQLPQPVADAVVKHAQATTPPRRRVEINLISRVETES</sequence>
<evidence type="ECO:0000313" key="3">
    <source>
        <dbReference type="Proteomes" id="UP000772591"/>
    </source>
</evidence>
<reference evidence="2 3" key="1">
    <citation type="journal article" date="2021" name="Int. J. Syst. Evol. Microbiol.">
        <title>Pseudomonas piscium sp. nov., Pseudomonas pisciculturae sp. nov., Pseudomonas mucoides sp. nov. and Pseudomonas neuropathica sp. nov. isolated from rainbow trout.</title>
        <authorList>
            <person name="Duman M."/>
            <person name="Mulet M."/>
            <person name="Altun S."/>
            <person name="Saticioglu I.B."/>
            <person name="Gomila M."/>
            <person name="Lalucat J."/>
            <person name="Garcia-Valdes E."/>
        </authorList>
    </citation>
    <scope>NUCLEOTIDE SEQUENCE [LARGE SCALE GENOMIC DNA]</scope>
    <source>
        <strain evidence="2 3">LMG 28632</strain>
    </source>
</reference>
<accession>A0ABS3AN21</accession>
<evidence type="ECO:0000313" key="2">
    <source>
        <dbReference type="EMBL" id="MBN3968578.1"/>
    </source>
</evidence>
<protein>
    <submittedName>
        <fullName evidence="2">Uncharacterized protein</fullName>
    </submittedName>
</protein>